<dbReference type="EMBL" id="CP001124">
    <property type="protein sequence ID" value="ACH37987.1"/>
    <property type="molecule type" value="Genomic_DNA"/>
</dbReference>
<sequence>MISTHSIRVLGRDLQVKSVSSPEHVAQVEALVNDKLAEAEAAISGGDTQVVVILALMNLAEGLLGAQKELAEERHNCSERIAGLIGRLNRQQV</sequence>
<accession>B5EFT3</accession>
<dbReference type="OrthoDB" id="5397486at2"/>
<dbReference type="Pfam" id="PF05164">
    <property type="entry name" value="ZapA"/>
    <property type="match status" value="1"/>
</dbReference>
<reference evidence="1 2" key="1">
    <citation type="submission" date="2008-07" db="EMBL/GenBank/DDBJ databases">
        <title>Complete sequence of Geobacter bemidjiensis BEM.</title>
        <authorList>
            <consortium name="US DOE Joint Genome Institute"/>
            <person name="Lucas S."/>
            <person name="Copeland A."/>
            <person name="Lapidus A."/>
            <person name="Glavina del Rio T."/>
            <person name="Dalin E."/>
            <person name="Tice H."/>
            <person name="Bruce D."/>
            <person name="Goodwin L."/>
            <person name="Pitluck S."/>
            <person name="Kiss H."/>
            <person name="Brettin T."/>
            <person name="Detter J.C."/>
            <person name="Han C."/>
            <person name="Kuske C.R."/>
            <person name="Schmutz J."/>
            <person name="Larimer F."/>
            <person name="Land M."/>
            <person name="Hauser L."/>
            <person name="Kyrpides N."/>
            <person name="Lykidis A."/>
            <person name="Lovley D."/>
            <person name="Richardson P."/>
        </authorList>
    </citation>
    <scope>NUCLEOTIDE SEQUENCE [LARGE SCALE GENOMIC DNA]</scope>
    <source>
        <strain evidence="2">ATCC BAA-1014 / DSM 16622 / JCM 12645 / Bem</strain>
    </source>
</reference>
<reference evidence="1 2" key="2">
    <citation type="journal article" date="2010" name="BMC Genomics">
        <title>The genome of Geobacter bemidjiensis, exemplar for the subsurface clade of Geobacter species that predominate in Fe(III)-reducing subsurface environments.</title>
        <authorList>
            <person name="Aklujkar M."/>
            <person name="Young N.D."/>
            <person name="Holmes D."/>
            <person name="Chavan M."/>
            <person name="Risso C."/>
            <person name="Kiss H.E."/>
            <person name="Han C.S."/>
            <person name="Land M.L."/>
            <person name="Lovley D.R."/>
        </authorList>
    </citation>
    <scope>NUCLEOTIDE SEQUENCE [LARGE SCALE GENOMIC DNA]</scope>
    <source>
        <strain evidence="2">ATCC BAA-1014 / DSM 16622 / JCM 12645 / Bem</strain>
    </source>
</reference>
<dbReference type="STRING" id="404380.Gbem_0966"/>
<name>B5EFT3_CITBB</name>
<organism evidence="1 2">
    <name type="scientific">Citrifermentans bemidjiense (strain ATCC BAA-1014 / DSM 16622 / JCM 12645 / Bem)</name>
    <name type="common">Geobacter bemidjiensis</name>
    <dbReference type="NCBI Taxonomy" id="404380"/>
    <lineage>
        <taxon>Bacteria</taxon>
        <taxon>Pseudomonadati</taxon>
        <taxon>Thermodesulfobacteriota</taxon>
        <taxon>Desulfuromonadia</taxon>
        <taxon>Geobacterales</taxon>
        <taxon>Geobacteraceae</taxon>
        <taxon>Citrifermentans</taxon>
    </lineage>
</organism>
<dbReference type="InterPro" id="IPR036192">
    <property type="entry name" value="Cell_div_ZapA-like_sf"/>
</dbReference>
<dbReference type="KEGG" id="gbm:Gbem_0966"/>
<dbReference type="RefSeq" id="WP_012529399.1">
    <property type="nucleotide sequence ID" value="NC_011146.1"/>
</dbReference>
<dbReference type="HOGENOM" id="CLU_180762_0_0_7"/>
<proteinExistence type="predicted"/>
<keyword evidence="1" id="KW-0131">Cell cycle</keyword>
<protein>
    <submittedName>
        <fullName evidence="1">Cell division protein ZapA</fullName>
    </submittedName>
</protein>
<gene>
    <name evidence="1" type="primary">zapA</name>
    <name evidence="1" type="ordered locus">Gbem_0966</name>
</gene>
<dbReference type="GO" id="GO:0051301">
    <property type="term" value="P:cell division"/>
    <property type="evidence" value="ECO:0007669"/>
    <property type="project" value="UniProtKB-KW"/>
</dbReference>
<evidence type="ECO:0000313" key="2">
    <source>
        <dbReference type="Proteomes" id="UP000008825"/>
    </source>
</evidence>
<dbReference type="Proteomes" id="UP000008825">
    <property type="component" value="Chromosome"/>
</dbReference>
<dbReference type="InterPro" id="IPR007838">
    <property type="entry name" value="Cell_div_ZapA-like"/>
</dbReference>
<keyword evidence="2" id="KW-1185">Reference proteome</keyword>
<evidence type="ECO:0000313" key="1">
    <source>
        <dbReference type="EMBL" id="ACH37987.1"/>
    </source>
</evidence>
<dbReference type="SUPFAM" id="SSF102829">
    <property type="entry name" value="Cell division protein ZapA-like"/>
    <property type="match status" value="1"/>
</dbReference>
<dbReference type="AlphaFoldDB" id="B5EFT3"/>
<dbReference type="eggNOG" id="COG3027">
    <property type="taxonomic scope" value="Bacteria"/>
</dbReference>
<keyword evidence="1" id="KW-0132">Cell division</keyword>